<dbReference type="HOGENOM" id="CLU_1999489_0_0_0"/>
<sequence length="124" mass="13865">MQKLNLVPQSKQNWGTWLSEFTAALRGEVKVADEVTIVTDSGVRVRVDMVVRNFFTGALRFIESKFGPSAEYQPNQRTGYPELMRTQQGTIRTDKLSGLGIRSGDRIGIDLQIDGWNGFSDSLP</sequence>
<protein>
    <submittedName>
        <fullName evidence="1">Uncharacterized protein</fullName>
    </submittedName>
</protein>
<reference evidence="1 2" key="1">
    <citation type="submission" date="2006-02" db="EMBL/GenBank/DDBJ databases">
        <authorList>
            <person name="Amann R."/>
            <person name="Ferriera S."/>
            <person name="Johnson J."/>
            <person name="Kravitz S."/>
            <person name="Halpern A."/>
            <person name="Remington K."/>
            <person name="Beeson K."/>
            <person name="Tran B."/>
            <person name="Rogers Y.-H."/>
            <person name="Friedman R."/>
            <person name="Venter J.C."/>
        </authorList>
    </citation>
    <scope>NUCLEOTIDE SEQUENCE [LARGE SCALE GENOMIC DNA]</scope>
    <source>
        <strain evidence="1 2">DSM 3645</strain>
    </source>
</reference>
<dbReference type="AlphaFoldDB" id="A4A0B7"/>
<accession>A4A0B7</accession>
<proteinExistence type="predicted"/>
<evidence type="ECO:0000313" key="2">
    <source>
        <dbReference type="Proteomes" id="UP000004358"/>
    </source>
</evidence>
<dbReference type="STRING" id="314230.DSM3645_25247"/>
<dbReference type="Proteomes" id="UP000004358">
    <property type="component" value="Unassembled WGS sequence"/>
</dbReference>
<gene>
    <name evidence="1" type="ORF">DSM3645_25247</name>
</gene>
<name>A4A0B7_9BACT</name>
<organism evidence="1 2">
    <name type="scientific">Blastopirellula marina DSM 3645</name>
    <dbReference type="NCBI Taxonomy" id="314230"/>
    <lineage>
        <taxon>Bacteria</taxon>
        <taxon>Pseudomonadati</taxon>
        <taxon>Planctomycetota</taxon>
        <taxon>Planctomycetia</taxon>
        <taxon>Pirellulales</taxon>
        <taxon>Pirellulaceae</taxon>
        <taxon>Blastopirellula</taxon>
    </lineage>
</organism>
<comment type="caution">
    <text evidence="1">The sequence shown here is derived from an EMBL/GenBank/DDBJ whole genome shotgun (WGS) entry which is preliminary data.</text>
</comment>
<evidence type="ECO:0000313" key="1">
    <source>
        <dbReference type="EMBL" id="EAQ77737.1"/>
    </source>
</evidence>
<dbReference type="EMBL" id="AANZ01000028">
    <property type="protein sequence ID" value="EAQ77737.1"/>
    <property type="molecule type" value="Genomic_DNA"/>
</dbReference>